<reference evidence="2" key="1">
    <citation type="journal article" date="2013" name="Nat. Commun.">
        <title>Whole-genome sequencing of Oryza brachyantha reveals mechanisms underlying Oryza genome evolution.</title>
        <authorList>
            <person name="Chen J."/>
            <person name="Huang Q."/>
            <person name="Gao D."/>
            <person name="Wang J."/>
            <person name="Lang Y."/>
            <person name="Liu T."/>
            <person name="Li B."/>
            <person name="Bai Z."/>
            <person name="Luis Goicoechea J."/>
            <person name="Liang C."/>
            <person name="Chen C."/>
            <person name="Zhang W."/>
            <person name="Sun S."/>
            <person name="Liao Y."/>
            <person name="Zhang X."/>
            <person name="Yang L."/>
            <person name="Song C."/>
            <person name="Wang M."/>
            <person name="Shi J."/>
            <person name="Liu G."/>
            <person name="Liu J."/>
            <person name="Zhou H."/>
            <person name="Zhou W."/>
            <person name="Yu Q."/>
            <person name="An N."/>
            <person name="Chen Y."/>
            <person name="Cai Q."/>
            <person name="Wang B."/>
            <person name="Liu B."/>
            <person name="Min J."/>
            <person name="Huang Y."/>
            <person name="Wu H."/>
            <person name="Li Z."/>
            <person name="Zhang Y."/>
            <person name="Yin Y."/>
            <person name="Song W."/>
            <person name="Jiang J."/>
            <person name="Jackson S.A."/>
            <person name="Wing R.A."/>
            <person name="Wang J."/>
            <person name="Chen M."/>
        </authorList>
    </citation>
    <scope>NUCLEOTIDE SEQUENCE [LARGE SCALE GENOMIC DNA]</scope>
    <source>
        <strain evidence="2">cv. IRGC 101232</strain>
    </source>
</reference>
<proteinExistence type="predicted"/>
<dbReference type="EnsemblPlants" id="OB07G21370.1">
    <property type="protein sequence ID" value="OB07G21370.1"/>
    <property type="gene ID" value="OB07G21370"/>
</dbReference>
<dbReference type="HOGENOM" id="CLU_2137354_0_0_1"/>
<feature type="region of interest" description="Disordered" evidence="1">
    <location>
        <begin position="89"/>
        <end position="113"/>
    </location>
</feature>
<dbReference type="AlphaFoldDB" id="J3ML55"/>
<protein>
    <submittedName>
        <fullName evidence="2">Uncharacterized protein</fullName>
    </submittedName>
</protein>
<organism evidence="2">
    <name type="scientific">Oryza brachyantha</name>
    <name type="common">malo sina</name>
    <dbReference type="NCBI Taxonomy" id="4533"/>
    <lineage>
        <taxon>Eukaryota</taxon>
        <taxon>Viridiplantae</taxon>
        <taxon>Streptophyta</taxon>
        <taxon>Embryophyta</taxon>
        <taxon>Tracheophyta</taxon>
        <taxon>Spermatophyta</taxon>
        <taxon>Magnoliopsida</taxon>
        <taxon>Liliopsida</taxon>
        <taxon>Poales</taxon>
        <taxon>Poaceae</taxon>
        <taxon>BOP clade</taxon>
        <taxon>Oryzoideae</taxon>
        <taxon>Oryzeae</taxon>
        <taxon>Oryzinae</taxon>
        <taxon>Oryza</taxon>
    </lineage>
</organism>
<evidence type="ECO:0000256" key="1">
    <source>
        <dbReference type="SAM" id="MobiDB-lite"/>
    </source>
</evidence>
<evidence type="ECO:0000313" key="2">
    <source>
        <dbReference type="EnsemblPlants" id="OB07G21370.1"/>
    </source>
</evidence>
<evidence type="ECO:0000313" key="3">
    <source>
        <dbReference type="Proteomes" id="UP000006038"/>
    </source>
</evidence>
<keyword evidence="3" id="KW-1185">Reference proteome</keyword>
<sequence>MGCGAEDNSLSCVHEGWWHLRCAEGSNQQGLLGIECVPLHLRYMKDGDGSRQAVLRCMTSDNMDDQQPMLELELVHECMTQIVRMREHASQFDSATDKMNSKTSRSAIEPIGN</sequence>
<feature type="compositionally biased region" description="Basic and acidic residues" evidence="1">
    <location>
        <begin position="89"/>
        <end position="100"/>
    </location>
</feature>
<accession>J3ML55</accession>
<name>J3ML55_ORYBR</name>
<dbReference type="Gramene" id="OB07G21370.1">
    <property type="protein sequence ID" value="OB07G21370.1"/>
    <property type="gene ID" value="OB07G21370"/>
</dbReference>
<dbReference type="Proteomes" id="UP000006038">
    <property type="component" value="Chromosome 7"/>
</dbReference>
<reference evidence="2" key="2">
    <citation type="submission" date="2013-04" db="UniProtKB">
        <authorList>
            <consortium name="EnsemblPlants"/>
        </authorList>
    </citation>
    <scope>IDENTIFICATION</scope>
</reference>